<dbReference type="PROSITE" id="PS51910">
    <property type="entry name" value="GH18_2"/>
    <property type="match status" value="1"/>
</dbReference>
<evidence type="ECO:0000256" key="12">
    <source>
        <dbReference type="RuleBase" id="RU000489"/>
    </source>
</evidence>
<evidence type="ECO:0000256" key="3">
    <source>
        <dbReference type="ARBA" id="ARBA00012729"/>
    </source>
</evidence>
<dbReference type="Pfam" id="PF00704">
    <property type="entry name" value="Glyco_hydro_18"/>
    <property type="match status" value="1"/>
</dbReference>
<dbReference type="AlphaFoldDB" id="A0A7R9ERL2"/>
<dbReference type="GO" id="GO:0000272">
    <property type="term" value="P:polysaccharide catabolic process"/>
    <property type="evidence" value="ECO:0007669"/>
    <property type="project" value="UniProtKB-KW"/>
</dbReference>
<dbReference type="GO" id="GO:0006032">
    <property type="term" value="P:chitin catabolic process"/>
    <property type="evidence" value="ECO:0007669"/>
    <property type="project" value="UniProtKB-KW"/>
</dbReference>
<comment type="catalytic activity">
    <reaction evidence="1">
        <text>Random endo-hydrolysis of N-acetyl-beta-D-glucosaminide (1-&gt;4)-beta-linkages in chitin and chitodextrins.</text>
        <dbReference type="EC" id="3.2.1.14"/>
    </reaction>
</comment>
<dbReference type="InterPro" id="IPR029070">
    <property type="entry name" value="Chitinase_insertion_sf"/>
</dbReference>
<dbReference type="InterPro" id="IPR011583">
    <property type="entry name" value="Chitinase_II/V-like_cat"/>
</dbReference>
<dbReference type="SUPFAM" id="SSF51445">
    <property type="entry name" value="(Trans)glycosidases"/>
    <property type="match status" value="1"/>
</dbReference>
<keyword evidence="5" id="KW-0732">Signal</keyword>
<dbReference type="InterPro" id="IPR017853">
    <property type="entry name" value="GH"/>
</dbReference>
<feature type="domain" description="GH18" evidence="13">
    <location>
        <begin position="134"/>
        <end position="489"/>
    </location>
</feature>
<evidence type="ECO:0000256" key="6">
    <source>
        <dbReference type="ARBA" id="ARBA00022801"/>
    </source>
</evidence>
<dbReference type="InterPro" id="IPR001579">
    <property type="entry name" value="Glyco_hydro_18_chit_AS"/>
</dbReference>
<reference evidence="14" key="1">
    <citation type="submission" date="2020-11" db="EMBL/GenBank/DDBJ databases">
        <authorList>
            <person name="Tran Van P."/>
        </authorList>
    </citation>
    <scope>NUCLEOTIDE SEQUENCE</scope>
</reference>
<evidence type="ECO:0000256" key="8">
    <source>
        <dbReference type="ARBA" id="ARBA00023157"/>
    </source>
</evidence>
<dbReference type="Gene3D" id="3.20.20.80">
    <property type="entry name" value="Glycosidases"/>
    <property type="match status" value="1"/>
</dbReference>
<evidence type="ECO:0000256" key="4">
    <source>
        <dbReference type="ARBA" id="ARBA00022669"/>
    </source>
</evidence>
<dbReference type="EC" id="3.2.1.14" evidence="3"/>
<keyword evidence="10 12" id="KW-0326">Glycosidase</keyword>
<proteinExistence type="inferred from homology"/>
<evidence type="ECO:0000313" key="14">
    <source>
        <dbReference type="EMBL" id="CAD7438781.1"/>
    </source>
</evidence>
<gene>
    <name evidence="14" type="ORF">TBIB3V08_LOCUS1367</name>
</gene>
<comment type="similarity">
    <text evidence="2">Belongs to the glycosyl hydrolase 18 family. Chitinase class II subfamily.</text>
</comment>
<evidence type="ECO:0000259" key="13">
    <source>
        <dbReference type="PROSITE" id="PS51910"/>
    </source>
</evidence>
<keyword evidence="11" id="KW-0624">Polysaccharide degradation</keyword>
<dbReference type="FunFam" id="3.10.50.10:FF:000004">
    <property type="entry name" value="Chitinase 5"/>
    <property type="match status" value="1"/>
</dbReference>
<keyword evidence="6 12" id="KW-0378">Hydrolase</keyword>
<dbReference type="GO" id="GO:0008061">
    <property type="term" value="F:chitin binding"/>
    <property type="evidence" value="ECO:0007669"/>
    <property type="project" value="UniProtKB-KW"/>
</dbReference>
<protein>
    <recommendedName>
        <fullName evidence="3">chitinase</fullName>
        <ecNumber evidence="3">3.2.1.14</ecNumber>
    </recommendedName>
</protein>
<evidence type="ECO:0000256" key="11">
    <source>
        <dbReference type="ARBA" id="ARBA00023326"/>
    </source>
</evidence>
<keyword evidence="9" id="KW-0119">Carbohydrate metabolism</keyword>
<accession>A0A7R9ERL2</accession>
<name>A0A7R9ERL2_9NEOP</name>
<dbReference type="PANTHER" id="PTHR11177:SF317">
    <property type="entry name" value="CHITINASE 12-RELATED"/>
    <property type="match status" value="1"/>
</dbReference>
<dbReference type="GO" id="GO:0005576">
    <property type="term" value="C:extracellular region"/>
    <property type="evidence" value="ECO:0007669"/>
    <property type="project" value="TreeGrafter"/>
</dbReference>
<dbReference type="Gene3D" id="3.10.50.10">
    <property type="match status" value="1"/>
</dbReference>
<dbReference type="InterPro" id="IPR050314">
    <property type="entry name" value="Glycosyl_Hydrlase_18"/>
</dbReference>
<evidence type="ECO:0000256" key="2">
    <source>
        <dbReference type="ARBA" id="ARBA00009121"/>
    </source>
</evidence>
<dbReference type="PROSITE" id="PS01095">
    <property type="entry name" value="GH18_1"/>
    <property type="match status" value="1"/>
</dbReference>
<evidence type="ECO:0000256" key="7">
    <source>
        <dbReference type="ARBA" id="ARBA00023024"/>
    </source>
</evidence>
<keyword evidence="4" id="KW-0147">Chitin-binding</keyword>
<evidence type="ECO:0000256" key="10">
    <source>
        <dbReference type="ARBA" id="ARBA00023295"/>
    </source>
</evidence>
<evidence type="ECO:0000256" key="1">
    <source>
        <dbReference type="ARBA" id="ARBA00000822"/>
    </source>
</evidence>
<organism evidence="14">
    <name type="scientific">Timema bartmani</name>
    <dbReference type="NCBI Taxonomy" id="61472"/>
    <lineage>
        <taxon>Eukaryota</taxon>
        <taxon>Metazoa</taxon>
        <taxon>Ecdysozoa</taxon>
        <taxon>Arthropoda</taxon>
        <taxon>Hexapoda</taxon>
        <taxon>Insecta</taxon>
        <taxon>Pterygota</taxon>
        <taxon>Neoptera</taxon>
        <taxon>Polyneoptera</taxon>
        <taxon>Phasmatodea</taxon>
        <taxon>Timematodea</taxon>
        <taxon>Timematoidea</taxon>
        <taxon>Timematidae</taxon>
        <taxon>Timema</taxon>
    </lineage>
</organism>
<evidence type="ECO:0000256" key="5">
    <source>
        <dbReference type="ARBA" id="ARBA00022729"/>
    </source>
</evidence>
<dbReference type="GO" id="GO:0008843">
    <property type="term" value="F:endochitinase activity"/>
    <property type="evidence" value="ECO:0007669"/>
    <property type="project" value="UniProtKB-EC"/>
</dbReference>
<dbReference type="SMART" id="SM00636">
    <property type="entry name" value="Glyco_18"/>
    <property type="match status" value="1"/>
</dbReference>
<dbReference type="InterPro" id="IPR001223">
    <property type="entry name" value="Glyco_hydro18_cat"/>
</dbReference>
<keyword evidence="8" id="KW-1015">Disulfide bond</keyword>
<dbReference type="EMBL" id="OD564527">
    <property type="protein sequence ID" value="CAD7438781.1"/>
    <property type="molecule type" value="Genomic_DNA"/>
</dbReference>
<dbReference type="SUPFAM" id="SSF54556">
    <property type="entry name" value="Chitinase insertion domain"/>
    <property type="match status" value="1"/>
</dbReference>
<keyword evidence="7" id="KW-0146">Chitin degradation</keyword>
<evidence type="ECO:0000256" key="9">
    <source>
        <dbReference type="ARBA" id="ARBA00023277"/>
    </source>
</evidence>
<sequence length="489" mass="55203">MELREEVNEVRVKGRGSVKSHSERCGSGVGGIGVQRRVAAAWLGRGLAQGDWPLRSGGVVGGEGQTLPTGYEAVLSALQKWGEGMYCGVKRATSFRSARELYTESEQRRGPLLQQKRLKHRLDYGSMAIGSQKHKVVCFIEGWAVYRKEPMKFSTSKDLDPFACTHLIYAFATLDPHNFVIVPQDEDYDIVKGRYCTSGGYRSVLGMKRVNPSLKILISIGGWVEGTRKFSQMAGSAYNRREFIRSVLQFLDMYDFDGLDLDWEYPGAEDLGGRRTDKEHFSLLVEELSEVFAPRGWLLSASVSPSRFRLEDGYDVPRLNKHLDFINIMTFDLHAERDSAADHHSPLVQRKHDVGLNVFYNVVSTSLRLLVDSYPSIHAQLIVCVKDYAVRYWMKKGASREKIIVGIPFYGRSFSLVNASMSWPSAPVKGFGLEGKYTQEQGFLAYFEVLELMEDNHWRKETDDVGSPYIVKGDQWIGYDNPDSIATKV</sequence>
<dbReference type="PANTHER" id="PTHR11177">
    <property type="entry name" value="CHITINASE"/>
    <property type="match status" value="1"/>
</dbReference>